<keyword evidence="2" id="KW-1185">Reference proteome</keyword>
<sequence length="52" mass="6032">MAFFLTITTQSPSLSPSPNTMYRYHFQHCLSFITIYIVLVDKLSNCYLVRLG</sequence>
<dbReference type="EMBL" id="VSRR010131997">
    <property type="protein sequence ID" value="MPD02561.1"/>
    <property type="molecule type" value="Genomic_DNA"/>
</dbReference>
<comment type="caution">
    <text evidence="1">The sequence shown here is derived from an EMBL/GenBank/DDBJ whole genome shotgun (WGS) entry which is preliminary data.</text>
</comment>
<gene>
    <name evidence="1" type="ORF">E2C01_098150</name>
</gene>
<reference evidence="1 2" key="1">
    <citation type="submission" date="2019-05" db="EMBL/GenBank/DDBJ databases">
        <title>Another draft genome of Portunus trituberculatus and its Hox gene families provides insights of decapod evolution.</title>
        <authorList>
            <person name="Jeong J.-H."/>
            <person name="Song I."/>
            <person name="Kim S."/>
            <person name="Choi T."/>
            <person name="Kim D."/>
            <person name="Ryu S."/>
            <person name="Kim W."/>
        </authorList>
    </citation>
    <scope>NUCLEOTIDE SEQUENCE [LARGE SCALE GENOMIC DNA]</scope>
    <source>
        <tissue evidence="1">Muscle</tissue>
    </source>
</reference>
<evidence type="ECO:0000313" key="2">
    <source>
        <dbReference type="Proteomes" id="UP000324222"/>
    </source>
</evidence>
<protein>
    <submittedName>
        <fullName evidence="1">Uncharacterized protein</fullName>
    </submittedName>
</protein>
<proteinExistence type="predicted"/>
<dbReference type="Proteomes" id="UP000324222">
    <property type="component" value="Unassembled WGS sequence"/>
</dbReference>
<dbReference type="AlphaFoldDB" id="A0A5B7K0I9"/>
<evidence type="ECO:0000313" key="1">
    <source>
        <dbReference type="EMBL" id="MPD02561.1"/>
    </source>
</evidence>
<organism evidence="1 2">
    <name type="scientific">Portunus trituberculatus</name>
    <name type="common">Swimming crab</name>
    <name type="synonym">Neptunus trituberculatus</name>
    <dbReference type="NCBI Taxonomy" id="210409"/>
    <lineage>
        <taxon>Eukaryota</taxon>
        <taxon>Metazoa</taxon>
        <taxon>Ecdysozoa</taxon>
        <taxon>Arthropoda</taxon>
        <taxon>Crustacea</taxon>
        <taxon>Multicrustacea</taxon>
        <taxon>Malacostraca</taxon>
        <taxon>Eumalacostraca</taxon>
        <taxon>Eucarida</taxon>
        <taxon>Decapoda</taxon>
        <taxon>Pleocyemata</taxon>
        <taxon>Brachyura</taxon>
        <taxon>Eubrachyura</taxon>
        <taxon>Portunoidea</taxon>
        <taxon>Portunidae</taxon>
        <taxon>Portuninae</taxon>
        <taxon>Portunus</taxon>
    </lineage>
</organism>
<name>A0A5B7K0I9_PORTR</name>
<accession>A0A5B7K0I9</accession>